<name>A0A4R5XHM3_9AGAM</name>
<dbReference type="Proteomes" id="UP000294933">
    <property type="component" value="Unassembled WGS sequence"/>
</dbReference>
<reference evidence="2 3" key="1">
    <citation type="submission" date="2018-06" db="EMBL/GenBank/DDBJ databases">
        <title>A transcriptomic atlas of mushroom development highlights an independent origin of complex multicellularity.</title>
        <authorList>
            <consortium name="DOE Joint Genome Institute"/>
            <person name="Krizsan K."/>
            <person name="Almasi E."/>
            <person name="Merenyi Z."/>
            <person name="Sahu N."/>
            <person name="Viragh M."/>
            <person name="Koszo T."/>
            <person name="Mondo S."/>
            <person name="Kiss B."/>
            <person name="Balint B."/>
            <person name="Kues U."/>
            <person name="Barry K."/>
            <person name="Hegedus J.C."/>
            <person name="Henrissat B."/>
            <person name="Johnson J."/>
            <person name="Lipzen A."/>
            <person name="Ohm R."/>
            <person name="Nagy I."/>
            <person name="Pangilinan J."/>
            <person name="Yan J."/>
            <person name="Xiong Y."/>
            <person name="Grigoriev I.V."/>
            <person name="Hibbett D.S."/>
            <person name="Nagy L.G."/>
        </authorList>
    </citation>
    <scope>NUCLEOTIDE SEQUENCE [LARGE SCALE GENOMIC DNA]</scope>
    <source>
        <strain evidence="2 3">SZMC22713</strain>
    </source>
</reference>
<evidence type="ECO:0000256" key="1">
    <source>
        <dbReference type="SAM" id="MobiDB-lite"/>
    </source>
</evidence>
<organism evidence="2 3">
    <name type="scientific">Rickenella mellea</name>
    <dbReference type="NCBI Taxonomy" id="50990"/>
    <lineage>
        <taxon>Eukaryota</taxon>
        <taxon>Fungi</taxon>
        <taxon>Dikarya</taxon>
        <taxon>Basidiomycota</taxon>
        <taxon>Agaricomycotina</taxon>
        <taxon>Agaricomycetes</taxon>
        <taxon>Hymenochaetales</taxon>
        <taxon>Rickenellaceae</taxon>
        <taxon>Rickenella</taxon>
    </lineage>
</organism>
<accession>A0A4R5XHM3</accession>
<feature type="compositionally biased region" description="Low complexity" evidence="1">
    <location>
        <begin position="59"/>
        <end position="74"/>
    </location>
</feature>
<feature type="region of interest" description="Disordered" evidence="1">
    <location>
        <begin position="120"/>
        <end position="144"/>
    </location>
</feature>
<protein>
    <submittedName>
        <fullName evidence="2">Uncharacterized protein</fullName>
    </submittedName>
</protein>
<feature type="region of interest" description="Disordered" evidence="1">
    <location>
        <begin position="200"/>
        <end position="304"/>
    </location>
</feature>
<dbReference type="AlphaFoldDB" id="A0A4R5XHM3"/>
<dbReference type="OrthoDB" id="3246206at2759"/>
<keyword evidence="3" id="KW-1185">Reference proteome</keyword>
<feature type="region of interest" description="Disordered" evidence="1">
    <location>
        <begin position="51"/>
        <end position="74"/>
    </location>
</feature>
<gene>
    <name evidence="2" type="ORF">BD410DRAFT_834337</name>
</gene>
<feature type="compositionally biased region" description="Low complexity" evidence="1">
    <location>
        <begin position="244"/>
        <end position="263"/>
    </location>
</feature>
<evidence type="ECO:0000313" key="2">
    <source>
        <dbReference type="EMBL" id="TDL30155.1"/>
    </source>
</evidence>
<feature type="compositionally biased region" description="Low complexity" evidence="1">
    <location>
        <begin position="289"/>
        <end position="304"/>
    </location>
</feature>
<feature type="compositionally biased region" description="Polar residues" evidence="1">
    <location>
        <begin position="135"/>
        <end position="144"/>
    </location>
</feature>
<dbReference type="EMBL" id="ML170156">
    <property type="protein sequence ID" value="TDL30155.1"/>
    <property type="molecule type" value="Genomic_DNA"/>
</dbReference>
<sequence>MPAPAVTVGVYVAVSAGTVLAVLAFKEFVYDPHIAPKVQEWRAGFVARQNARRQRRGRTSMASVSSTTTLTTAAQDMRDELGSETGTTLGDDPNGTDVELSSLNSWRGATAETSNLRHRLGGGRLASGRDGSVITDGQSNSVETGSIGTARVMDEAISNLPHEPLIPTPVIFSPSSGPATNPWNDSTSSLGLGLTSPAPASSISFSSSSTTLMSPDIRVSRSSTTDRDSITSLPIGRQNDLDHPLGSPRIISPSPSMAPSTSSNTFASALSSQRQSTTDLNHPLPPLPSSSSPHPLQYPSSPPSLSHIAYSLRSESPFSDALSLALSRDGMGSPFSFAGSSHRGDGETASETGTMVTASDGEGDGVFSVRSVSMSSMNDEHTTTITNATATAAVAESHAVGDDTVTTIHLDGDDNSSDDGSDGSWEELSTRGGLGAHGMSPN</sequence>
<feature type="region of interest" description="Disordered" evidence="1">
    <location>
        <begin position="406"/>
        <end position="442"/>
    </location>
</feature>
<feature type="compositionally biased region" description="Polar residues" evidence="1">
    <location>
        <begin position="173"/>
        <end position="185"/>
    </location>
</feature>
<dbReference type="VEuPathDB" id="FungiDB:BD410DRAFT_834337"/>
<evidence type="ECO:0000313" key="3">
    <source>
        <dbReference type="Proteomes" id="UP000294933"/>
    </source>
</evidence>
<feature type="compositionally biased region" description="Low complexity" evidence="1">
    <location>
        <begin position="200"/>
        <end position="223"/>
    </location>
</feature>
<feature type="compositionally biased region" description="Polar residues" evidence="1">
    <location>
        <begin position="264"/>
        <end position="280"/>
    </location>
</feature>
<feature type="region of interest" description="Disordered" evidence="1">
    <location>
        <begin position="171"/>
        <end position="190"/>
    </location>
</feature>
<feature type="region of interest" description="Disordered" evidence="1">
    <location>
        <begin position="338"/>
        <end position="364"/>
    </location>
</feature>
<feature type="compositionally biased region" description="Acidic residues" evidence="1">
    <location>
        <begin position="413"/>
        <end position="425"/>
    </location>
</feature>
<proteinExistence type="predicted"/>